<evidence type="ECO:0000256" key="1">
    <source>
        <dbReference type="ARBA" id="ARBA00022908"/>
    </source>
</evidence>
<dbReference type="GO" id="GO:0015074">
    <property type="term" value="P:DNA integration"/>
    <property type="evidence" value="ECO:0007669"/>
    <property type="project" value="UniProtKB-KW"/>
</dbReference>
<gene>
    <name evidence="4" type="primary">intA_1</name>
    <name evidence="5" type="synonym">intA_5</name>
    <name evidence="4" type="ORF">NCTC12872_00976</name>
    <name evidence="5" type="ORF">NCTC12872_02089</name>
</gene>
<protein>
    <submittedName>
        <fullName evidence="4">Prophage CP4-57 integrase</fullName>
    </submittedName>
</protein>
<dbReference type="Proteomes" id="UP000255417">
    <property type="component" value="Unassembled WGS sequence"/>
</dbReference>
<dbReference type="PROSITE" id="PS51898">
    <property type="entry name" value="TYR_RECOMBINASE"/>
    <property type="match status" value="1"/>
</dbReference>
<accession>A0A379C9R3</accession>
<evidence type="ECO:0000313" key="5">
    <source>
        <dbReference type="EMBL" id="SUB76458.1"/>
    </source>
</evidence>
<evidence type="ECO:0000313" key="6">
    <source>
        <dbReference type="Proteomes" id="UP000255417"/>
    </source>
</evidence>
<dbReference type="Gene3D" id="1.10.443.10">
    <property type="entry name" value="Intergrase catalytic core"/>
    <property type="match status" value="1"/>
</dbReference>
<dbReference type="GO" id="GO:0003677">
    <property type="term" value="F:DNA binding"/>
    <property type="evidence" value="ECO:0007669"/>
    <property type="project" value="InterPro"/>
</dbReference>
<evidence type="ECO:0000256" key="2">
    <source>
        <dbReference type="ARBA" id="ARBA00023172"/>
    </source>
</evidence>
<dbReference type="OrthoDB" id="5589990at2"/>
<dbReference type="EMBL" id="UGTA01000005">
    <property type="protein sequence ID" value="SUB76458.1"/>
    <property type="molecule type" value="Genomic_DNA"/>
</dbReference>
<evidence type="ECO:0000313" key="4">
    <source>
        <dbReference type="EMBL" id="SUB59004.1"/>
    </source>
</evidence>
<keyword evidence="1" id="KW-0229">DNA integration</keyword>
<keyword evidence="2" id="KW-0233">DNA recombination</keyword>
<dbReference type="SUPFAM" id="SSF56349">
    <property type="entry name" value="DNA breaking-rejoining enzymes"/>
    <property type="match status" value="1"/>
</dbReference>
<keyword evidence="6" id="KW-1185">Reference proteome</keyword>
<dbReference type="InterPro" id="IPR013762">
    <property type="entry name" value="Integrase-like_cat_sf"/>
</dbReference>
<sequence length="336" mass="38767">MSLYKRESGIWWVSIATPSGKRIRCSTETTIKKKAEEFHDKLKAEQWRVNKLEEEPKYIFEDALILYVKDAENVKDKATRKRHATYWRTCFAGKELNTLTTKVIINKVPTHNASTGKPLSNTTQNKYLKSLGRILNLAYQSGYIDKIPYLPKKKEPPVRVRWLTRKQAQTLIANISTEWMKNICLFALLTGARRTEILTMTWDKIDFNNRIALVTNDVAKSGKARSLLLNEEAINVLQNQKGKHHKFIFVSSTGKPLLDINRKTFNLATKRCGIKDFHFHDLRHTWASWHAQAGTPLFTLKELGGWETLEMVKKYAHLNADHLLSHAESVSIYSSR</sequence>
<dbReference type="AlphaFoldDB" id="A0A379C9R3"/>
<dbReference type="CDD" id="cd00796">
    <property type="entry name" value="INT_Rci_Hp1_C"/>
    <property type="match status" value="1"/>
</dbReference>
<dbReference type="RefSeq" id="WP_115315503.1">
    <property type="nucleotide sequence ID" value="NZ_LWIF01000001.1"/>
</dbReference>
<feature type="domain" description="Tyr recombinase" evidence="3">
    <location>
        <begin position="158"/>
        <end position="328"/>
    </location>
</feature>
<organism evidence="4 6">
    <name type="scientific">Phocoenobacter uteri</name>
    <dbReference type="NCBI Taxonomy" id="146806"/>
    <lineage>
        <taxon>Bacteria</taxon>
        <taxon>Pseudomonadati</taxon>
        <taxon>Pseudomonadota</taxon>
        <taxon>Gammaproteobacteria</taxon>
        <taxon>Pasteurellales</taxon>
        <taxon>Pasteurellaceae</taxon>
        <taxon>Phocoenobacter</taxon>
    </lineage>
</organism>
<dbReference type="Pfam" id="PF00589">
    <property type="entry name" value="Phage_integrase"/>
    <property type="match status" value="1"/>
</dbReference>
<name>A0A379C9R3_9PAST</name>
<proteinExistence type="predicted"/>
<dbReference type="GO" id="GO:0006310">
    <property type="term" value="P:DNA recombination"/>
    <property type="evidence" value="ECO:0007669"/>
    <property type="project" value="UniProtKB-KW"/>
</dbReference>
<evidence type="ECO:0000259" key="3">
    <source>
        <dbReference type="PROSITE" id="PS51898"/>
    </source>
</evidence>
<dbReference type="PANTHER" id="PTHR30349:SF64">
    <property type="entry name" value="PROPHAGE INTEGRASE INTD-RELATED"/>
    <property type="match status" value="1"/>
</dbReference>
<dbReference type="InterPro" id="IPR050090">
    <property type="entry name" value="Tyrosine_recombinase_XerCD"/>
</dbReference>
<dbReference type="PANTHER" id="PTHR30349">
    <property type="entry name" value="PHAGE INTEGRASE-RELATED"/>
    <property type="match status" value="1"/>
</dbReference>
<reference evidence="4 6" key="1">
    <citation type="submission" date="2018-06" db="EMBL/GenBank/DDBJ databases">
        <authorList>
            <consortium name="Pathogen Informatics"/>
            <person name="Doyle S."/>
        </authorList>
    </citation>
    <scope>NUCLEOTIDE SEQUENCE [LARGE SCALE GENOMIC DNA]</scope>
    <source>
        <strain evidence="4 6">NCTC12872</strain>
    </source>
</reference>
<dbReference type="EMBL" id="UGTA01000001">
    <property type="protein sequence ID" value="SUB59004.1"/>
    <property type="molecule type" value="Genomic_DNA"/>
</dbReference>
<dbReference type="InterPro" id="IPR002104">
    <property type="entry name" value="Integrase_catalytic"/>
</dbReference>
<dbReference type="InterPro" id="IPR011010">
    <property type="entry name" value="DNA_brk_join_enz"/>
</dbReference>